<keyword evidence="3" id="KW-1185">Reference proteome</keyword>
<feature type="region of interest" description="Disordered" evidence="1">
    <location>
        <begin position="276"/>
        <end position="311"/>
    </location>
</feature>
<dbReference type="Proteomes" id="UP000747399">
    <property type="component" value="Unassembled WGS sequence"/>
</dbReference>
<dbReference type="AlphaFoldDB" id="A0A8J4FAF0"/>
<reference evidence="2" key="1">
    <citation type="journal article" date="2021" name="Proc. Natl. Acad. Sci. U.S.A.">
        <title>Three genomes in the algal genus Volvox reveal the fate of a haploid sex-determining region after a transition to homothallism.</title>
        <authorList>
            <person name="Yamamoto K."/>
            <person name="Hamaji T."/>
            <person name="Kawai-Toyooka H."/>
            <person name="Matsuzaki R."/>
            <person name="Takahashi F."/>
            <person name="Nishimura Y."/>
            <person name="Kawachi M."/>
            <person name="Noguchi H."/>
            <person name="Minakuchi Y."/>
            <person name="Umen J.G."/>
            <person name="Toyoda A."/>
            <person name="Nozaki H."/>
        </authorList>
    </citation>
    <scope>NUCLEOTIDE SEQUENCE</scope>
    <source>
        <strain evidence="2">NIES-3780</strain>
    </source>
</reference>
<evidence type="ECO:0000256" key="1">
    <source>
        <dbReference type="SAM" id="MobiDB-lite"/>
    </source>
</evidence>
<evidence type="ECO:0000313" key="2">
    <source>
        <dbReference type="EMBL" id="GIL62987.1"/>
    </source>
</evidence>
<proteinExistence type="predicted"/>
<protein>
    <submittedName>
        <fullName evidence="2">Uncharacterized protein</fullName>
    </submittedName>
</protein>
<name>A0A8J4FAF0_9CHLO</name>
<organism evidence="2 3">
    <name type="scientific">Volvox africanus</name>
    <dbReference type="NCBI Taxonomy" id="51714"/>
    <lineage>
        <taxon>Eukaryota</taxon>
        <taxon>Viridiplantae</taxon>
        <taxon>Chlorophyta</taxon>
        <taxon>core chlorophytes</taxon>
        <taxon>Chlorophyceae</taxon>
        <taxon>CS clade</taxon>
        <taxon>Chlamydomonadales</taxon>
        <taxon>Volvocaceae</taxon>
        <taxon>Volvox</taxon>
    </lineage>
</organism>
<evidence type="ECO:0000313" key="3">
    <source>
        <dbReference type="Proteomes" id="UP000747399"/>
    </source>
</evidence>
<accession>A0A8J4FAF0</accession>
<sequence>MESFNSDSESDYSMLESPRPSAQARMLAAMIQGQLTELVLRGGAQLSRSIGLCLEVLGMGTSPPEHQLAAAKEIIRLATHRKLRPAVDNLLVMRRLCRIIELTESATALEQAGEALFAIADDAAWQTKGGSTAEVLREALIRCAAAIGRVAKTATVVQDGVESGTETPATSETAPTMNADQTALAVAAAVMFRPSVLHLLNTAQLVEAARALGACIACGCNDGNVLAALTAVVKHGPTDEDRVDVGGAALGCQGMVAALLKAVASGTQTIPLSQDAEHASGCGEGENSIQDGASGAPMGGSSSSGDAGEACSRTNPIQLTTSAQVAFLCLKHVLDACSATCQSIMAAVALDEAAAALLPLLQLADDEAARALHALLILTALSTHADVCPDLKPVTAAFGAGNGQPHIAPAAVLRAANVLLNDGAARDFSDGVCATALLRLVAVLLGDEKLTVEQLLGGAAGLILAASGVILGKAPEVTWCGLFTSVTGQVGSTAATSTATQYPEALRSAAVELATLIMEWMSASWQDDNYDEALWDEVVCLLRPADITDTLIATLKWNEKAADEQGAIISSGRIWCIAYSMCFSRPQPSWVASNMRGLTKMFTMLECALTLSRFAEQGSTSQRKILQLAVMLVLCLWSGDVAKKQKFVAALLRLITGALQCAVTVTSGSPETMPQMALVAGVLNAAVGLLRHDLILTGSASKMLSPALPCYLLHLPAATGGEQNAPANLLKLYNGVGGSQQYNLSGYVSHRPNISMQLQWAFEAPPQPMPWDKVFSNVRSGYSDFGTMHTTVAASTAQPLLQAMCSASSRLSELLQLHMEEMAADKKPLETADEWLNGGALLSSVYRVLGNTAKVLGQCIPQGMM</sequence>
<dbReference type="EMBL" id="BNCO01000054">
    <property type="protein sequence ID" value="GIL62987.1"/>
    <property type="molecule type" value="Genomic_DNA"/>
</dbReference>
<feature type="compositionally biased region" description="Low complexity" evidence="1">
    <location>
        <begin position="292"/>
        <end position="311"/>
    </location>
</feature>
<comment type="caution">
    <text evidence="2">The sequence shown here is derived from an EMBL/GenBank/DDBJ whole genome shotgun (WGS) entry which is preliminary data.</text>
</comment>
<gene>
    <name evidence="2" type="ORF">Vafri_17143</name>
</gene>